<dbReference type="Pfam" id="PF14659">
    <property type="entry name" value="Phage_int_SAM_3"/>
    <property type="match status" value="1"/>
</dbReference>
<comment type="caution">
    <text evidence="3">The sequence shown here is derived from an EMBL/GenBank/DDBJ whole genome shotgun (WGS) entry which is preliminary data.</text>
</comment>
<reference evidence="3" key="1">
    <citation type="submission" date="2023-11" db="EMBL/GenBank/DDBJ databases">
        <title>Antimicrobial resistance in invasive Streptococcus suis isolated in Spain and the associated genetic mechanisms.</title>
        <authorList>
            <person name="Uruen C."/>
            <person name="Arenas J.A."/>
        </authorList>
    </citation>
    <scope>NUCLEOTIDE SEQUENCE</scope>
    <source>
        <strain evidence="3">Ss_70</strain>
    </source>
</reference>
<evidence type="ECO:0000259" key="2">
    <source>
        <dbReference type="Pfam" id="PF14659"/>
    </source>
</evidence>
<dbReference type="SUPFAM" id="SSF56349">
    <property type="entry name" value="DNA breaking-rejoining enzymes"/>
    <property type="match status" value="1"/>
</dbReference>
<protein>
    <submittedName>
        <fullName evidence="3">Site-specific integrase</fullName>
    </submittedName>
</protein>
<sequence length="123" mass="14347">VATILTSNSSRAQKQAQKILEQRIAERLAQLKTSEMLFTDLFDQWWNFYQQEIKRTSIASLKGNIKEIRESFGIGVKVVNIDPKYVQNYLDNLDCSRNKKERNKSMLNLAFDYAVDLDIIKEN</sequence>
<dbReference type="GO" id="GO:0003677">
    <property type="term" value="F:DNA binding"/>
    <property type="evidence" value="ECO:0007669"/>
    <property type="project" value="UniProtKB-KW"/>
</dbReference>
<organism evidence="3 4">
    <name type="scientific">Streptococcus suis</name>
    <dbReference type="NCBI Taxonomy" id="1307"/>
    <lineage>
        <taxon>Bacteria</taxon>
        <taxon>Bacillati</taxon>
        <taxon>Bacillota</taxon>
        <taxon>Bacilli</taxon>
        <taxon>Lactobacillales</taxon>
        <taxon>Streptococcaceae</taxon>
        <taxon>Streptococcus</taxon>
    </lineage>
</organism>
<dbReference type="InterPro" id="IPR010998">
    <property type="entry name" value="Integrase_recombinase_N"/>
</dbReference>
<name>A0AAW9DK50_STRSU</name>
<keyword evidence="1" id="KW-0238">DNA-binding</keyword>
<feature type="non-terminal residue" evidence="3">
    <location>
        <position position="1"/>
    </location>
</feature>
<evidence type="ECO:0000313" key="4">
    <source>
        <dbReference type="Proteomes" id="UP001270004"/>
    </source>
</evidence>
<gene>
    <name evidence="3" type="ORF">SHY70_12930</name>
</gene>
<dbReference type="EMBL" id="JAWWZK010000390">
    <property type="protein sequence ID" value="MDX5039154.1"/>
    <property type="molecule type" value="Genomic_DNA"/>
</dbReference>
<evidence type="ECO:0000256" key="1">
    <source>
        <dbReference type="ARBA" id="ARBA00023125"/>
    </source>
</evidence>
<evidence type="ECO:0000313" key="3">
    <source>
        <dbReference type="EMBL" id="MDX5039154.1"/>
    </source>
</evidence>
<accession>A0AAW9DK50</accession>
<dbReference type="GO" id="GO:0015074">
    <property type="term" value="P:DNA integration"/>
    <property type="evidence" value="ECO:0007669"/>
    <property type="project" value="InterPro"/>
</dbReference>
<proteinExistence type="predicted"/>
<dbReference type="Proteomes" id="UP001270004">
    <property type="component" value="Unassembled WGS sequence"/>
</dbReference>
<dbReference type="InterPro" id="IPR004107">
    <property type="entry name" value="Integrase_SAM-like_N"/>
</dbReference>
<feature type="non-terminal residue" evidence="3">
    <location>
        <position position="123"/>
    </location>
</feature>
<feature type="domain" description="Integrase SAM-like N-terminal" evidence="2">
    <location>
        <begin position="38"/>
        <end position="93"/>
    </location>
</feature>
<dbReference type="Gene3D" id="1.10.150.130">
    <property type="match status" value="1"/>
</dbReference>
<dbReference type="InterPro" id="IPR011010">
    <property type="entry name" value="DNA_brk_join_enz"/>
</dbReference>
<dbReference type="AlphaFoldDB" id="A0AAW9DK50"/>